<evidence type="ECO:0000256" key="1">
    <source>
        <dbReference type="SAM" id="Phobius"/>
    </source>
</evidence>
<dbReference type="AlphaFoldDB" id="A0A1I2SU07"/>
<accession>A0A1I2SU07</accession>
<evidence type="ECO:0000313" key="2">
    <source>
        <dbReference type="EMBL" id="SFG53646.1"/>
    </source>
</evidence>
<protein>
    <submittedName>
        <fullName evidence="2">ABC-2 type transport system permease protein</fullName>
    </submittedName>
</protein>
<keyword evidence="1" id="KW-1133">Transmembrane helix</keyword>
<proteinExistence type="predicted"/>
<reference evidence="2 3" key="1">
    <citation type="submission" date="2016-10" db="EMBL/GenBank/DDBJ databases">
        <authorList>
            <person name="de Groot N.N."/>
        </authorList>
    </citation>
    <scope>NUCLEOTIDE SEQUENCE [LARGE SCALE GENOMIC DNA]</scope>
    <source>
        <strain evidence="2 3">DSM 44945</strain>
    </source>
</reference>
<evidence type="ECO:0000313" key="3">
    <source>
        <dbReference type="Proteomes" id="UP000198661"/>
    </source>
</evidence>
<keyword evidence="1" id="KW-0472">Membrane</keyword>
<keyword evidence="3" id="KW-1185">Reference proteome</keyword>
<dbReference type="Proteomes" id="UP000198661">
    <property type="component" value="Unassembled WGS sequence"/>
</dbReference>
<gene>
    <name evidence="2" type="ORF">SAMN04488025_14410</name>
</gene>
<organism evidence="2 3">
    <name type="scientific">Planifilum fulgidum</name>
    <dbReference type="NCBI Taxonomy" id="201973"/>
    <lineage>
        <taxon>Bacteria</taxon>
        <taxon>Bacillati</taxon>
        <taxon>Bacillota</taxon>
        <taxon>Bacilli</taxon>
        <taxon>Bacillales</taxon>
        <taxon>Thermoactinomycetaceae</taxon>
        <taxon>Planifilum</taxon>
    </lineage>
</organism>
<sequence length="65" mass="7024">MICLLGSLSAGLKMPGGMTYSNVYVPSWIGVNLLTTALFTIGTAPVMHRVQGILRRYQAALSARR</sequence>
<feature type="transmembrane region" description="Helical" evidence="1">
    <location>
        <begin position="29"/>
        <end position="47"/>
    </location>
</feature>
<dbReference type="EMBL" id="FOOK01000044">
    <property type="protein sequence ID" value="SFG53646.1"/>
    <property type="molecule type" value="Genomic_DNA"/>
</dbReference>
<name>A0A1I2SU07_9BACL</name>
<dbReference type="STRING" id="201973.SAMN04488025_14410"/>
<keyword evidence="1" id="KW-0812">Transmembrane</keyword>